<dbReference type="KEGG" id="zma:103649392"/>
<keyword evidence="4" id="KW-1185">Reference proteome</keyword>
<reference evidence="3" key="2">
    <citation type="submission" date="2019-07" db="EMBL/GenBank/DDBJ databases">
        <authorList>
            <person name="Seetharam A."/>
            <person name="Woodhouse M."/>
            <person name="Cannon E."/>
        </authorList>
    </citation>
    <scope>NUCLEOTIDE SEQUENCE [LARGE SCALE GENOMIC DNA]</scope>
    <source>
        <strain evidence="3">cv. B73</strain>
    </source>
</reference>
<dbReference type="InterPro" id="IPR014044">
    <property type="entry name" value="CAP_dom"/>
</dbReference>
<dbReference type="RefSeq" id="XP_008671894.2">
    <property type="nucleotide sequence ID" value="XM_008673672.2"/>
</dbReference>
<dbReference type="AlphaFoldDB" id="A0A804MV48"/>
<feature type="signal peptide" evidence="1">
    <location>
        <begin position="1"/>
        <end position="25"/>
    </location>
</feature>
<protein>
    <recommendedName>
        <fullName evidence="2">SCP domain-containing protein</fullName>
    </recommendedName>
</protein>
<evidence type="ECO:0000256" key="1">
    <source>
        <dbReference type="SAM" id="SignalP"/>
    </source>
</evidence>
<dbReference type="InterPro" id="IPR035940">
    <property type="entry name" value="CAP_sf"/>
</dbReference>
<dbReference type="Gene3D" id="3.40.33.10">
    <property type="entry name" value="CAP"/>
    <property type="match status" value="1"/>
</dbReference>
<accession>A0A804MV48</accession>
<dbReference type="Pfam" id="PF00188">
    <property type="entry name" value="CAP"/>
    <property type="match status" value="1"/>
</dbReference>
<feature type="chain" id="PRO_5032450708" description="SCP domain-containing protein" evidence="1">
    <location>
        <begin position="26"/>
        <end position="177"/>
    </location>
</feature>
<dbReference type="PANTHER" id="PTHR10334">
    <property type="entry name" value="CYSTEINE-RICH SECRETORY PROTEIN-RELATED"/>
    <property type="match status" value="1"/>
</dbReference>
<keyword evidence="1" id="KW-0732">Signal</keyword>
<proteinExistence type="predicted"/>
<reference evidence="4" key="1">
    <citation type="submission" date="2015-12" db="EMBL/GenBank/DDBJ databases">
        <title>Update maize B73 reference genome by single molecule sequencing technologies.</title>
        <authorList>
            <consortium name="Maize Genome Sequencing Project"/>
            <person name="Ware D."/>
        </authorList>
    </citation>
    <scope>NUCLEOTIDE SEQUENCE [LARGE SCALE GENOMIC DNA]</scope>
    <source>
        <strain evidence="4">cv. B73</strain>
    </source>
</reference>
<dbReference type="GeneID" id="103649392"/>
<sequence length="177" mass="18195">MAPGISLKKLLAIGMAICAMSLASAATATKTSPENYVELHNAARSAAGAGRVSWDAEAARHAAKRAAAGCAAGLRSMSLPVVAGGGYGENVFRGTPGKAWAAADAVRAWTAPAATEYVQLVWPASVRIGCARAACAGGRGVVISCSYKPAVKEAMRMAPLPAYCRYNISRCYDCPIC</sequence>
<dbReference type="InterPro" id="IPR001283">
    <property type="entry name" value="CRISP-related"/>
</dbReference>
<dbReference type="EnsemblPlants" id="Zm00001eb113820_T001">
    <property type="protein sequence ID" value="Zm00001eb113820_P001"/>
    <property type="gene ID" value="Zm00001eb113820"/>
</dbReference>
<reference evidence="3" key="3">
    <citation type="submission" date="2021-05" db="UniProtKB">
        <authorList>
            <consortium name="EnsemblPlants"/>
        </authorList>
    </citation>
    <scope>IDENTIFICATION</scope>
    <source>
        <strain evidence="3">cv. B73</strain>
    </source>
</reference>
<name>A0A804MV48_MAIZE</name>
<feature type="domain" description="SCP" evidence="2">
    <location>
        <begin position="31"/>
        <end position="153"/>
    </location>
</feature>
<dbReference type="Gramene" id="Zm00001eb113820_T001">
    <property type="protein sequence ID" value="Zm00001eb113820_P001"/>
    <property type="gene ID" value="Zm00001eb113820"/>
</dbReference>
<evidence type="ECO:0000259" key="2">
    <source>
        <dbReference type="SMART" id="SM00198"/>
    </source>
</evidence>
<evidence type="ECO:0000313" key="3">
    <source>
        <dbReference type="EnsemblPlants" id="Zm00001eb113820_P001"/>
    </source>
</evidence>
<gene>
    <name evidence="3" type="primary">LOC103649392</name>
</gene>
<organism evidence="3 4">
    <name type="scientific">Zea mays</name>
    <name type="common">Maize</name>
    <dbReference type="NCBI Taxonomy" id="4577"/>
    <lineage>
        <taxon>Eukaryota</taxon>
        <taxon>Viridiplantae</taxon>
        <taxon>Streptophyta</taxon>
        <taxon>Embryophyta</taxon>
        <taxon>Tracheophyta</taxon>
        <taxon>Spermatophyta</taxon>
        <taxon>Magnoliopsida</taxon>
        <taxon>Liliopsida</taxon>
        <taxon>Poales</taxon>
        <taxon>Poaceae</taxon>
        <taxon>PACMAD clade</taxon>
        <taxon>Panicoideae</taxon>
        <taxon>Andropogonodae</taxon>
        <taxon>Andropogoneae</taxon>
        <taxon>Tripsacinae</taxon>
        <taxon>Zea</taxon>
    </lineage>
</organism>
<dbReference type="Proteomes" id="UP000007305">
    <property type="component" value="Chromosome 2"/>
</dbReference>
<evidence type="ECO:0000313" key="4">
    <source>
        <dbReference type="Proteomes" id="UP000007305"/>
    </source>
</evidence>
<dbReference type="InParanoid" id="A0A804MV48"/>
<dbReference type="SUPFAM" id="SSF55797">
    <property type="entry name" value="PR-1-like"/>
    <property type="match status" value="1"/>
</dbReference>
<dbReference type="SMART" id="SM00198">
    <property type="entry name" value="SCP"/>
    <property type="match status" value="1"/>
</dbReference>